<reference evidence="7" key="1">
    <citation type="submission" date="2022-07" db="EMBL/GenBank/DDBJ databases">
        <title>Phylogenomic reconstructions and comparative analyses of Kickxellomycotina fungi.</title>
        <authorList>
            <person name="Reynolds N.K."/>
            <person name="Stajich J.E."/>
            <person name="Barry K."/>
            <person name="Grigoriev I.V."/>
            <person name="Crous P."/>
            <person name="Smith M.E."/>
        </authorList>
    </citation>
    <scope>NUCLEOTIDE SEQUENCE</scope>
    <source>
        <strain evidence="7">NBRC 32514</strain>
    </source>
</reference>
<gene>
    <name evidence="7" type="ORF">LPJ53_000094</name>
</gene>
<keyword evidence="3 5" id="KW-1133">Transmembrane helix</keyword>
<feature type="transmembrane region" description="Helical" evidence="5">
    <location>
        <begin position="111"/>
        <end position="133"/>
    </location>
</feature>
<comment type="subcellular location">
    <subcellularLocation>
        <location evidence="1">Membrane</location>
        <topology evidence="1">Multi-pass membrane protein</topology>
    </subcellularLocation>
</comment>
<evidence type="ECO:0000256" key="1">
    <source>
        <dbReference type="ARBA" id="ARBA00004141"/>
    </source>
</evidence>
<dbReference type="PANTHER" id="PTHR31310:SF7">
    <property type="entry name" value="PA-PHOSPHATASE RELATED-FAMILY PROTEIN DDB_G0268928"/>
    <property type="match status" value="1"/>
</dbReference>
<sequence length="386" mass="43360">MKRRFSFVFRQLKRKIVVGIAGDSNPQRQAIVSLCLLALTELALLTLTFCTNFLSAYIHNTLEVFHDFRLRALSNAQSIVSFERATGLFFEQPLQRWHDAGFGGWRFWNTYYAGVHPVVTVLFLVFILVRMFAWKLTRVNWKRMNEGAAPLSSSSPSLSPIAAPADYIPLAASDSPYYAPEGASAVAGRSSFGELTPAQQYRFLRAVWVLSAWLAFFGFLFVPTMPPRLLPVCDFLNALGANVGACLTTEYSFIDTIGAHGSLLWDWNDESVKTLNNPYAAFPSQHTIFAAWCAIAWIKLIGPASPSLRPTSSRFWLRGLLRWVIVLYPMVTIYCIIITANHYVSDALGGLVVLAISYGAVHLYYAFRSHHFFFSKRVLSPSLLPY</sequence>
<dbReference type="EMBL" id="JANBOJ010000001">
    <property type="protein sequence ID" value="KAJ1725833.1"/>
    <property type="molecule type" value="Genomic_DNA"/>
</dbReference>
<dbReference type="OrthoDB" id="2566866at2759"/>
<evidence type="ECO:0000256" key="2">
    <source>
        <dbReference type="ARBA" id="ARBA00022692"/>
    </source>
</evidence>
<keyword evidence="4 5" id="KW-0472">Membrane</keyword>
<evidence type="ECO:0000256" key="5">
    <source>
        <dbReference type="SAM" id="Phobius"/>
    </source>
</evidence>
<evidence type="ECO:0000313" key="7">
    <source>
        <dbReference type="EMBL" id="KAJ1725833.1"/>
    </source>
</evidence>
<dbReference type="InterPro" id="IPR026841">
    <property type="entry name" value="Aur1/Ipt1"/>
</dbReference>
<evidence type="ECO:0000256" key="4">
    <source>
        <dbReference type="ARBA" id="ARBA00023136"/>
    </source>
</evidence>
<feature type="transmembrane region" description="Helical" evidence="5">
    <location>
        <begin position="347"/>
        <end position="367"/>
    </location>
</feature>
<accession>A0A9W8CW40</accession>
<feature type="transmembrane region" description="Helical" evidence="5">
    <location>
        <begin position="203"/>
        <end position="222"/>
    </location>
</feature>
<feature type="transmembrane region" description="Helical" evidence="5">
    <location>
        <begin position="320"/>
        <end position="341"/>
    </location>
</feature>
<evidence type="ECO:0000259" key="6">
    <source>
        <dbReference type="Pfam" id="PF14378"/>
    </source>
</evidence>
<feature type="transmembrane region" description="Helical" evidence="5">
    <location>
        <begin position="34"/>
        <end position="58"/>
    </location>
</feature>
<feature type="transmembrane region" description="Helical" evidence="5">
    <location>
        <begin position="288"/>
        <end position="308"/>
    </location>
</feature>
<protein>
    <recommendedName>
        <fullName evidence="6">Inositolphosphotransferase Aur1/Ipt1 domain-containing protein</fullName>
    </recommendedName>
</protein>
<organism evidence="7 8">
    <name type="scientific">Coemansia erecta</name>
    <dbReference type="NCBI Taxonomy" id="147472"/>
    <lineage>
        <taxon>Eukaryota</taxon>
        <taxon>Fungi</taxon>
        <taxon>Fungi incertae sedis</taxon>
        <taxon>Zoopagomycota</taxon>
        <taxon>Kickxellomycotina</taxon>
        <taxon>Kickxellomycetes</taxon>
        <taxon>Kickxellales</taxon>
        <taxon>Kickxellaceae</taxon>
        <taxon>Coemansia</taxon>
    </lineage>
</organism>
<keyword evidence="8" id="KW-1185">Reference proteome</keyword>
<dbReference type="AlphaFoldDB" id="A0A9W8CW40"/>
<name>A0A9W8CW40_9FUNG</name>
<keyword evidence="2 5" id="KW-0812">Transmembrane</keyword>
<feature type="domain" description="Inositolphosphotransferase Aur1/Ipt1" evidence="6">
    <location>
        <begin position="197"/>
        <end position="359"/>
    </location>
</feature>
<evidence type="ECO:0000313" key="8">
    <source>
        <dbReference type="Proteomes" id="UP001149813"/>
    </source>
</evidence>
<dbReference type="Pfam" id="PF14378">
    <property type="entry name" value="PAP2_3"/>
    <property type="match status" value="1"/>
</dbReference>
<comment type="caution">
    <text evidence="7">The sequence shown here is derived from an EMBL/GenBank/DDBJ whole genome shotgun (WGS) entry which is preliminary data.</text>
</comment>
<dbReference type="GO" id="GO:0016020">
    <property type="term" value="C:membrane"/>
    <property type="evidence" value="ECO:0007669"/>
    <property type="project" value="UniProtKB-SubCell"/>
</dbReference>
<dbReference type="InterPro" id="IPR052185">
    <property type="entry name" value="IPC_Synthase-Related"/>
</dbReference>
<evidence type="ECO:0000256" key="3">
    <source>
        <dbReference type="ARBA" id="ARBA00022989"/>
    </source>
</evidence>
<dbReference type="Gene3D" id="1.20.144.10">
    <property type="entry name" value="Phosphatidic acid phosphatase type 2/haloperoxidase"/>
    <property type="match status" value="1"/>
</dbReference>
<dbReference type="Proteomes" id="UP001149813">
    <property type="component" value="Unassembled WGS sequence"/>
</dbReference>
<proteinExistence type="predicted"/>
<dbReference type="PANTHER" id="PTHR31310">
    <property type="match status" value="1"/>
</dbReference>